<evidence type="ECO:0000313" key="2">
    <source>
        <dbReference type="EMBL" id="MBZ0159746.1"/>
    </source>
</evidence>
<sequence length="334" mass="38179">MKTNTEFVEHGCWQSWHSADVPLRLGVSSCLIGEKVRFDGGHARDRFVTDTLGQWFELAPVCPEMEIGMGAPRPTVRLVEEGRGTRLVAPSNGKDFTELMLAYATDKVAELFRLGLDGYIVKKASPSCGMERIRVYRNGVPVARNESGLFARTLMEHWPALPVEEDGRLNDPILRENFIERAFSRNRWRVLVRRGLSRRRLIQFHTAHKLLLRAHNEAAYRRLGKLVGSAGTIPDRELFDAYESEFHESLRTVATRKKHTNVLLHALGYLKNALDAIEKREVLATIEDFRQGLVPLVVPVALLRYGIRRHSVEYLPGQLYFDPHPKELMLRNHP</sequence>
<dbReference type="EMBL" id="JAIOIU010000080">
    <property type="protein sequence ID" value="MBZ0159746.1"/>
    <property type="molecule type" value="Genomic_DNA"/>
</dbReference>
<dbReference type="InterPro" id="IPR017087">
    <property type="entry name" value="UCP037004"/>
</dbReference>
<name>A0AAJ1AIF2_9BACT</name>
<dbReference type="InterPro" id="IPR007553">
    <property type="entry name" value="2-thiour_desulf"/>
</dbReference>
<accession>A0AAJ1AIF2</accession>
<gene>
    <name evidence="2" type="ORF">K8G79_06395</name>
</gene>
<dbReference type="InterPro" id="IPR013560">
    <property type="entry name" value="DUF1722"/>
</dbReference>
<dbReference type="PANTHER" id="PTHR30087">
    <property type="entry name" value="INNER MEMBRANE PROTEIN"/>
    <property type="match status" value="1"/>
</dbReference>
<reference evidence="2 3" key="1">
    <citation type="journal article" date="2021" name="bioRxiv">
        <title>Unraveling nitrogen, sulfur and carbon metabolic pathways and microbial community transcriptional responses to substrate deprivation and toxicity stresses in a bioreactor mimicking anoxic brackish coastal sediment conditions.</title>
        <authorList>
            <person name="Martins P.D."/>
            <person name="Echeveste M.J."/>
            <person name="Arshad A."/>
            <person name="Kurth J."/>
            <person name="Ouboter H."/>
            <person name="Jetten M.S.M."/>
            <person name="Welte C.U."/>
        </authorList>
    </citation>
    <scope>NUCLEOTIDE SEQUENCE [LARGE SCALE GENOMIC DNA]</scope>
    <source>
        <strain evidence="2">MAG_38</strain>
    </source>
</reference>
<dbReference type="Proteomes" id="UP001197609">
    <property type="component" value="Unassembled WGS sequence"/>
</dbReference>
<proteinExistence type="predicted"/>
<dbReference type="PIRSF" id="PIRSF037004">
    <property type="entry name" value="UCP037004"/>
    <property type="match status" value="1"/>
</dbReference>
<protein>
    <submittedName>
        <fullName evidence="2">DUF523 and DUF1722 domain-containing protein</fullName>
    </submittedName>
</protein>
<comment type="caution">
    <text evidence="2">The sequence shown here is derived from an EMBL/GenBank/DDBJ whole genome shotgun (WGS) entry which is preliminary data.</text>
</comment>
<evidence type="ECO:0000313" key="3">
    <source>
        <dbReference type="Proteomes" id="UP001197609"/>
    </source>
</evidence>
<feature type="domain" description="DUF1722" evidence="1">
    <location>
        <begin position="209"/>
        <end position="325"/>
    </location>
</feature>
<dbReference type="Pfam" id="PF04463">
    <property type="entry name" value="2-thiour_desulf"/>
    <property type="match status" value="1"/>
</dbReference>
<organism evidence="2 3">
    <name type="scientific">Candidatus Methylomirabilis tolerans</name>
    <dbReference type="NCBI Taxonomy" id="3123416"/>
    <lineage>
        <taxon>Bacteria</taxon>
        <taxon>Candidatus Methylomirabilota</taxon>
        <taxon>Candidatus Methylomirabilia</taxon>
        <taxon>Candidatus Methylomirabilales</taxon>
        <taxon>Candidatus Methylomirabilaceae</taxon>
        <taxon>Candidatus Methylomirabilis</taxon>
    </lineage>
</organism>
<dbReference type="PANTHER" id="PTHR30087:SF0">
    <property type="entry name" value="INNER MEMBRANE PROTEIN"/>
    <property type="match status" value="1"/>
</dbReference>
<dbReference type="Pfam" id="PF08349">
    <property type="entry name" value="DUF1722"/>
    <property type="match status" value="1"/>
</dbReference>
<evidence type="ECO:0000259" key="1">
    <source>
        <dbReference type="Pfam" id="PF08349"/>
    </source>
</evidence>
<dbReference type="AlphaFoldDB" id="A0AAJ1AIF2"/>